<keyword evidence="1" id="KW-0812">Transmembrane</keyword>
<feature type="domain" description="Transposase IS4-like" evidence="2">
    <location>
        <begin position="116"/>
        <end position="346"/>
    </location>
</feature>
<dbReference type="EMBL" id="CP036279">
    <property type="protein sequence ID" value="QDU60291.1"/>
    <property type="molecule type" value="Genomic_DNA"/>
</dbReference>
<reference evidence="4 5" key="1">
    <citation type="submission" date="2019-02" db="EMBL/GenBank/DDBJ databases">
        <title>Deep-cultivation of Planctomycetes and their phenomic and genomic characterization uncovers novel biology.</title>
        <authorList>
            <person name="Wiegand S."/>
            <person name="Jogler M."/>
            <person name="Boedeker C."/>
            <person name="Pinto D."/>
            <person name="Vollmers J."/>
            <person name="Rivas-Marin E."/>
            <person name="Kohn T."/>
            <person name="Peeters S.H."/>
            <person name="Heuer A."/>
            <person name="Rast P."/>
            <person name="Oberbeckmann S."/>
            <person name="Bunk B."/>
            <person name="Jeske O."/>
            <person name="Meyerdierks A."/>
            <person name="Storesund J.E."/>
            <person name="Kallscheuer N."/>
            <person name="Luecker S."/>
            <person name="Lage O.M."/>
            <person name="Pohl T."/>
            <person name="Merkel B.J."/>
            <person name="Hornburger P."/>
            <person name="Mueller R.-W."/>
            <person name="Bruemmer F."/>
            <person name="Labrenz M."/>
            <person name="Spormann A.M."/>
            <person name="Op den Camp H."/>
            <person name="Overmann J."/>
            <person name="Amann R."/>
            <person name="Jetten M.S.M."/>
            <person name="Mascher T."/>
            <person name="Medema M.H."/>
            <person name="Devos D.P."/>
            <person name="Kaster A.-K."/>
            <person name="Ovreas L."/>
            <person name="Rohde M."/>
            <person name="Galperin M.Y."/>
            <person name="Jogler C."/>
        </authorList>
    </citation>
    <scope>NUCLEOTIDE SEQUENCE [LARGE SCALE GENOMIC DNA]</scope>
    <source>
        <strain evidence="4 5">Pan216</strain>
    </source>
</reference>
<protein>
    <submittedName>
        <fullName evidence="4">Transposase DDE domain protein</fullName>
    </submittedName>
</protein>
<dbReference type="InterPro" id="IPR047647">
    <property type="entry name" value="ISAs1_transpos"/>
</dbReference>
<dbReference type="PANTHER" id="PTHR30298:SF0">
    <property type="entry name" value="PROTEIN YBFL-RELATED"/>
    <property type="match status" value="1"/>
</dbReference>
<keyword evidence="1" id="KW-0472">Membrane</keyword>
<evidence type="ECO:0000259" key="3">
    <source>
        <dbReference type="Pfam" id="PF13808"/>
    </source>
</evidence>
<dbReference type="GO" id="GO:0006313">
    <property type="term" value="P:DNA transposition"/>
    <property type="evidence" value="ECO:0007669"/>
    <property type="project" value="InterPro"/>
</dbReference>
<evidence type="ECO:0000256" key="1">
    <source>
        <dbReference type="SAM" id="Phobius"/>
    </source>
</evidence>
<dbReference type="NCBIfam" id="NF033564">
    <property type="entry name" value="transpos_ISAs1"/>
    <property type="match status" value="1"/>
</dbReference>
<dbReference type="InterPro" id="IPR032806">
    <property type="entry name" value="YbfD_N"/>
</dbReference>
<dbReference type="GO" id="GO:0004803">
    <property type="term" value="F:transposase activity"/>
    <property type="evidence" value="ECO:0007669"/>
    <property type="project" value="InterPro"/>
</dbReference>
<dbReference type="Proteomes" id="UP000317093">
    <property type="component" value="Chromosome"/>
</dbReference>
<evidence type="ECO:0000259" key="2">
    <source>
        <dbReference type="Pfam" id="PF01609"/>
    </source>
</evidence>
<dbReference type="InterPro" id="IPR002559">
    <property type="entry name" value="Transposase_11"/>
</dbReference>
<proteinExistence type="predicted"/>
<dbReference type="Pfam" id="PF01609">
    <property type="entry name" value="DDE_Tnp_1"/>
    <property type="match status" value="1"/>
</dbReference>
<dbReference type="KEGG" id="knv:Pan216_11300"/>
<accession>A0A518AZZ6</accession>
<dbReference type="AlphaFoldDB" id="A0A518AZZ6"/>
<dbReference type="InterPro" id="IPR051698">
    <property type="entry name" value="Transposase_11-like"/>
</dbReference>
<feature type="domain" description="H repeat-associated protein N-terminal" evidence="3">
    <location>
        <begin position="14"/>
        <end position="100"/>
    </location>
</feature>
<dbReference type="Pfam" id="PF13808">
    <property type="entry name" value="DDE_Tnp_1_assoc"/>
    <property type="match status" value="1"/>
</dbReference>
<evidence type="ECO:0000313" key="5">
    <source>
        <dbReference type="Proteomes" id="UP000317093"/>
    </source>
</evidence>
<feature type="transmembrane region" description="Helical" evidence="1">
    <location>
        <begin position="32"/>
        <end position="54"/>
    </location>
</feature>
<keyword evidence="1" id="KW-1133">Transmembrane helix</keyword>
<gene>
    <name evidence="4" type="ORF">Pan216_11300</name>
</gene>
<evidence type="ECO:0000313" key="4">
    <source>
        <dbReference type="EMBL" id="QDU60291.1"/>
    </source>
</evidence>
<dbReference type="OrthoDB" id="291219at2"/>
<dbReference type="RefSeq" id="WP_145255899.1">
    <property type="nucleotide sequence ID" value="NZ_CP036279.1"/>
</dbReference>
<organism evidence="4 5">
    <name type="scientific">Kolteria novifilia</name>
    <dbReference type="NCBI Taxonomy" id="2527975"/>
    <lineage>
        <taxon>Bacteria</taxon>
        <taxon>Pseudomonadati</taxon>
        <taxon>Planctomycetota</taxon>
        <taxon>Planctomycetia</taxon>
        <taxon>Kolteriales</taxon>
        <taxon>Kolteriaceae</taxon>
        <taxon>Kolteria</taxon>
    </lineage>
</organism>
<dbReference type="PANTHER" id="PTHR30298">
    <property type="entry name" value="H REPEAT-ASSOCIATED PREDICTED TRANSPOSASE"/>
    <property type="match status" value="1"/>
</dbReference>
<dbReference type="GO" id="GO:0003677">
    <property type="term" value="F:DNA binding"/>
    <property type="evidence" value="ECO:0007669"/>
    <property type="project" value="InterPro"/>
</dbReference>
<keyword evidence="5" id="KW-1185">Reference proteome</keyword>
<name>A0A518AZZ6_9BACT</name>
<sequence>MSKDVRVTLEDVVTHFEDLEDPRSSINQRHPLVSVVVIAVMGVLAGASGPTGIAKWARMKKELLLETLELPNGIPAKDVFRRVLAALRPDAFQSCFVSWLESLRQAACEEGAVSQPVFAVDGKTNRRSHDRKRGLGALHAVSLWASELGLSLGQVACEEKSNEITAIPELLRLVDLQGAIITIDAMGTQKAIAKQIVEGGADYVLAVKGNQESLETAIADAFLAETENDFASGKVRKHETTETAHGRTTTRTYYQMPAPRSLVDSAAWAGLRTIGMVIAVCLRDGKETVEIRRYISSLGMGVQRFARAVRGHWGIENSCHWILDVVYREDDSRIRDRFARENFAWLDRFTLSLLKQHPSKDSIAMKRRSCGWSDDFLMEVLTGTAT</sequence>